<dbReference type="PANTHER" id="PTHR31912">
    <property type="entry name" value="IP13529P"/>
    <property type="match status" value="1"/>
</dbReference>
<dbReference type="PANTHER" id="PTHR31912:SF35">
    <property type="entry name" value="C2H2-TYPE DOMAIN-CONTAINING PROTEIN"/>
    <property type="match status" value="1"/>
</dbReference>
<dbReference type="AlphaFoldDB" id="A0AAE1LHL6"/>
<name>A0AAE1LHL6_9NEOP</name>
<proteinExistence type="predicted"/>
<dbReference type="EMBL" id="JAHWGI010000985">
    <property type="protein sequence ID" value="KAK3919983.1"/>
    <property type="molecule type" value="Genomic_DNA"/>
</dbReference>
<comment type="caution">
    <text evidence="1">The sequence shown here is derived from an EMBL/GenBank/DDBJ whole genome shotgun (WGS) entry which is preliminary data.</text>
</comment>
<reference evidence="1" key="1">
    <citation type="submission" date="2021-07" db="EMBL/GenBank/DDBJ databases">
        <authorList>
            <person name="Catto M.A."/>
            <person name="Jacobson A."/>
            <person name="Kennedy G."/>
            <person name="Labadie P."/>
            <person name="Hunt B.G."/>
            <person name="Srinivasan R."/>
        </authorList>
    </citation>
    <scope>NUCLEOTIDE SEQUENCE</scope>
    <source>
        <strain evidence="1">PL_HMW_Pooled</strain>
        <tissue evidence="1">Head</tissue>
    </source>
</reference>
<evidence type="ECO:0000313" key="1">
    <source>
        <dbReference type="EMBL" id="KAK3919983.1"/>
    </source>
</evidence>
<evidence type="ECO:0000313" key="2">
    <source>
        <dbReference type="Proteomes" id="UP001219518"/>
    </source>
</evidence>
<protein>
    <submittedName>
        <fullName evidence="1">Catalase-peroxidase</fullName>
    </submittedName>
</protein>
<keyword evidence="2" id="KW-1185">Reference proteome</keyword>
<reference evidence="1" key="2">
    <citation type="journal article" date="2023" name="BMC Genomics">
        <title>Pest status, molecular evolution, and epigenetic factors derived from the genome assembly of Frankliniella fusca, a thysanopteran phytovirus vector.</title>
        <authorList>
            <person name="Catto M.A."/>
            <person name="Labadie P.E."/>
            <person name="Jacobson A.L."/>
            <person name="Kennedy G.G."/>
            <person name="Srinivasan R."/>
            <person name="Hunt B.G."/>
        </authorList>
    </citation>
    <scope>NUCLEOTIDE SEQUENCE</scope>
    <source>
        <strain evidence="1">PL_HMW_Pooled</strain>
    </source>
</reference>
<organism evidence="1 2">
    <name type="scientific">Frankliniella fusca</name>
    <dbReference type="NCBI Taxonomy" id="407009"/>
    <lineage>
        <taxon>Eukaryota</taxon>
        <taxon>Metazoa</taxon>
        <taxon>Ecdysozoa</taxon>
        <taxon>Arthropoda</taxon>
        <taxon>Hexapoda</taxon>
        <taxon>Insecta</taxon>
        <taxon>Pterygota</taxon>
        <taxon>Neoptera</taxon>
        <taxon>Paraneoptera</taxon>
        <taxon>Thysanoptera</taxon>
        <taxon>Terebrantia</taxon>
        <taxon>Thripoidea</taxon>
        <taxon>Thripidae</taxon>
        <taxon>Frankliniella</taxon>
    </lineage>
</organism>
<sequence>MSHHIGNLPDHLRTHTSTIFLVALCKKKDFNHESLYGYIIEKLKPLESTGIAIPGHGIVKAGLVFVVGDNLGSHELGGFNENFSKAQYFCRYCCISRKQFESTYGYFYKSEERRAENYEAAIGQTHINTKKGIRFDSAFNALESFHVCEGGVPPCFGHDILEGFAAYDVALIIHFLDNKKWLTYEELQERTKSFNYSSIDKRDKPVEFLESYDRVRGGAWQIWTFIELLPLIMNNCINRNEPSWLLLLLLIEIIEILCSLTIHKDNLAYLHVLIVDYLKLRAELFPHVRLRPKHHYMLHYPELILTYGPLLKVWAMRFESKHSFFKNCIRSSTNFIKVLLSLSVRHELYQCFLRSGGDVRCEITIKKPVRFDLQLYSDSIQSAIAMSTLSLPVEHCASATVKGTVYKNGEAVVLRQEGYQCFVEVRRIRFLLYDNKEKLYVLVENLETDFVPHMRAYKLGSVLKYECLC</sequence>
<dbReference type="Proteomes" id="UP001219518">
    <property type="component" value="Unassembled WGS sequence"/>
</dbReference>
<accession>A0AAE1LHL6</accession>
<gene>
    <name evidence="1" type="ORF">KUF71_009270</name>
</gene>